<evidence type="ECO:0000313" key="9">
    <source>
        <dbReference type="Proteomes" id="UP000886998"/>
    </source>
</evidence>
<accession>A0A8X6Y510</accession>
<proteinExistence type="predicted"/>
<dbReference type="Pfam" id="PF08395">
    <property type="entry name" value="7tm_7"/>
    <property type="match status" value="1"/>
</dbReference>
<organism evidence="8 9">
    <name type="scientific">Trichonephila inaurata madagascariensis</name>
    <dbReference type="NCBI Taxonomy" id="2747483"/>
    <lineage>
        <taxon>Eukaryota</taxon>
        <taxon>Metazoa</taxon>
        <taxon>Ecdysozoa</taxon>
        <taxon>Arthropoda</taxon>
        <taxon>Chelicerata</taxon>
        <taxon>Arachnida</taxon>
        <taxon>Araneae</taxon>
        <taxon>Araneomorphae</taxon>
        <taxon>Entelegynae</taxon>
        <taxon>Araneoidea</taxon>
        <taxon>Nephilidae</taxon>
        <taxon>Trichonephila</taxon>
        <taxon>Trichonephila inaurata</taxon>
    </lineage>
</organism>
<sequence>MTRTAVPIAWASMTLVTLIHRCALSSRLQKLKMISLSLENVFEKLKISTANRNNKWIHSWAILNSLLFVVFAVASGVTVYTNGTRVFLFSFSLENEGWKASVAFFYCLTLIIYFMLPLNTFAVYYTVTCHRMRCVLNTFKNGLEPMPHSEFDHVLRMYKAIQNLIAEMDGGMSFLMFTSTIFNAIPMYFGITKLLRPRDFAMDSETLSVWSLFIASYGAFIAMAASGSSVYETNVKSMDQLKEIVNNRSDLTPSPNDVSFLDTKVESLTVWNIVPVNRSFIFSILGTIFTYCILLDGMRKDM</sequence>
<keyword evidence="5 6" id="KW-0472">Membrane</keyword>
<keyword evidence="9" id="KW-1185">Reference proteome</keyword>
<evidence type="ECO:0000256" key="4">
    <source>
        <dbReference type="ARBA" id="ARBA00022989"/>
    </source>
</evidence>
<reference evidence="8" key="1">
    <citation type="submission" date="2020-08" db="EMBL/GenBank/DDBJ databases">
        <title>Multicomponent nature underlies the extraordinary mechanical properties of spider dragline silk.</title>
        <authorList>
            <person name="Kono N."/>
            <person name="Nakamura H."/>
            <person name="Mori M."/>
            <person name="Yoshida Y."/>
            <person name="Ohtoshi R."/>
            <person name="Malay A.D."/>
            <person name="Moran D.A.P."/>
            <person name="Tomita M."/>
            <person name="Numata K."/>
            <person name="Arakawa K."/>
        </authorList>
    </citation>
    <scope>NUCLEOTIDE SEQUENCE</scope>
</reference>
<feature type="transmembrane region" description="Helical" evidence="6">
    <location>
        <begin position="102"/>
        <end position="127"/>
    </location>
</feature>
<dbReference type="OrthoDB" id="6419712at2759"/>
<feature type="signal peptide" evidence="7">
    <location>
        <begin position="1"/>
        <end position="25"/>
    </location>
</feature>
<evidence type="ECO:0008006" key="10">
    <source>
        <dbReference type="Google" id="ProtNLM"/>
    </source>
</evidence>
<evidence type="ECO:0000256" key="6">
    <source>
        <dbReference type="SAM" id="Phobius"/>
    </source>
</evidence>
<keyword evidence="7" id="KW-0732">Signal</keyword>
<feature type="chain" id="PRO_5036485117" description="Gustatory receptor" evidence="7">
    <location>
        <begin position="26"/>
        <end position="302"/>
    </location>
</feature>
<comment type="caution">
    <text evidence="8">The sequence shown here is derived from an EMBL/GenBank/DDBJ whole genome shotgun (WGS) entry which is preliminary data.</text>
</comment>
<feature type="transmembrane region" description="Helical" evidence="6">
    <location>
        <begin position="60"/>
        <end position="81"/>
    </location>
</feature>
<gene>
    <name evidence="8" type="primary">AVEN_8889_1</name>
    <name evidence="8" type="ORF">TNIN_3781</name>
</gene>
<dbReference type="EMBL" id="BMAV01015216">
    <property type="protein sequence ID" value="GFY64382.1"/>
    <property type="molecule type" value="Genomic_DNA"/>
</dbReference>
<evidence type="ECO:0000256" key="3">
    <source>
        <dbReference type="ARBA" id="ARBA00022692"/>
    </source>
</evidence>
<evidence type="ECO:0000256" key="5">
    <source>
        <dbReference type="ARBA" id="ARBA00023136"/>
    </source>
</evidence>
<dbReference type="InterPro" id="IPR013604">
    <property type="entry name" value="7TM_chemorcpt"/>
</dbReference>
<dbReference type="GO" id="GO:0050909">
    <property type="term" value="P:sensory perception of taste"/>
    <property type="evidence" value="ECO:0007669"/>
    <property type="project" value="InterPro"/>
</dbReference>
<feature type="transmembrane region" description="Helical" evidence="6">
    <location>
        <begin position="280"/>
        <end position="298"/>
    </location>
</feature>
<evidence type="ECO:0000256" key="2">
    <source>
        <dbReference type="ARBA" id="ARBA00022475"/>
    </source>
</evidence>
<dbReference type="Proteomes" id="UP000886998">
    <property type="component" value="Unassembled WGS sequence"/>
</dbReference>
<protein>
    <recommendedName>
        <fullName evidence="10">Gustatory receptor</fullName>
    </recommendedName>
</protein>
<keyword evidence="2" id="KW-1003">Cell membrane</keyword>
<evidence type="ECO:0000313" key="8">
    <source>
        <dbReference type="EMBL" id="GFY64382.1"/>
    </source>
</evidence>
<keyword evidence="4 6" id="KW-1133">Transmembrane helix</keyword>
<dbReference type="GO" id="GO:0005886">
    <property type="term" value="C:plasma membrane"/>
    <property type="evidence" value="ECO:0007669"/>
    <property type="project" value="UniProtKB-SubCell"/>
</dbReference>
<evidence type="ECO:0000256" key="7">
    <source>
        <dbReference type="SAM" id="SignalP"/>
    </source>
</evidence>
<feature type="transmembrane region" description="Helical" evidence="6">
    <location>
        <begin position="207"/>
        <end position="231"/>
    </location>
</feature>
<feature type="transmembrane region" description="Helical" evidence="6">
    <location>
        <begin position="174"/>
        <end position="195"/>
    </location>
</feature>
<evidence type="ECO:0000256" key="1">
    <source>
        <dbReference type="ARBA" id="ARBA00004651"/>
    </source>
</evidence>
<keyword evidence="3 6" id="KW-0812">Transmembrane</keyword>
<comment type="subcellular location">
    <subcellularLocation>
        <location evidence="1">Cell membrane</location>
        <topology evidence="1">Multi-pass membrane protein</topology>
    </subcellularLocation>
</comment>
<dbReference type="AlphaFoldDB" id="A0A8X6Y510"/>
<name>A0A8X6Y510_9ARAC</name>